<dbReference type="RefSeq" id="WP_156050636.1">
    <property type="nucleotide sequence ID" value="NZ_JOEF01000003.1"/>
</dbReference>
<keyword evidence="2" id="KW-1185">Reference proteome</keyword>
<dbReference type="AlphaFoldDB" id="A0A1H0AAX4"/>
<dbReference type="Proteomes" id="UP000183376">
    <property type="component" value="Chromosome I"/>
</dbReference>
<dbReference type="STRING" id="211114.SAMN04489726_5963"/>
<name>A0A1H0AAX4_ALLAB</name>
<protein>
    <submittedName>
        <fullName evidence="1">Uncharacterized protein</fullName>
    </submittedName>
</protein>
<dbReference type="EMBL" id="LT629701">
    <property type="protein sequence ID" value="SDN30424.1"/>
    <property type="molecule type" value="Genomic_DNA"/>
</dbReference>
<evidence type="ECO:0000313" key="1">
    <source>
        <dbReference type="EMBL" id="SDN30424.1"/>
    </source>
</evidence>
<accession>A0A1H0AAX4</accession>
<reference evidence="1 2" key="1">
    <citation type="submission" date="2016-10" db="EMBL/GenBank/DDBJ databases">
        <authorList>
            <person name="de Groot N.N."/>
        </authorList>
    </citation>
    <scope>NUCLEOTIDE SEQUENCE [LARGE SCALE GENOMIC DNA]</scope>
    <source>
        <strain evidence="1 2">DSM 44149</strain>
    </source>
</reference>
<proteinExistence type="predicted"/>
<sequence>MHYTHPVGRYTLTRTSRVVSGLEAAPTLAQTGYVGVPEDFLRKVQSGDSGRAAGQSR</sequence>
<gene>
    <name evidence="1" type="ORF">SAMN04489726_5963</name>
</gene>
<evidence type="ECO:0000313" key="2">
    <source>
        <dbReference type="Proteomes" id="UP000183376"/>
    </source>
</evidence>
<organism evidence="1 2">
    <name type="scientific">Allokutzneria albata</name>
    <name type="common">Kibdelosporangium albatum</name>
    <dbReference type="NCBI Taxonomy" id="211114"/>
    <lineage>
        <taxon>Bacteria</taxon>
        <taxon>Bacillati</taxon>
        <taxon>Actinomycetota</taxon>
        <taxon>Actinomycetes</taxon>
        <taxon>Pseudonocardiales</taxon>
        <taxon>Pseudonocardiaceae</taxon>
        <taxon>Allokutzneria</taxon>
    </lineage>
</organism>